<organism evidence="2 3">
    <name type="scientific">Maribacter dokdonensis</name>
    <dbReference type="NCBI Taxonomy" id="320912"/>
    <lineage>
        <taxon>Bacteria</taxon>
        <taxon>Pseudomonadati</taxon>
        <taxon>Bacteroidota</taxon>
        <taxon>Flavobacteriia</taxon>
        <taxon>Flavobacteriales</taxon>
        <taxon>Flavobacteriaceae</taxon>
        <taxon>Maribacter</taxon>
    </lineage>
</organism>
<dbReference type="EMBL" id="FNTB01000001">
    <property type="protein sequence ID" value="SEB50190.1"/>
    <property type="molecule type" value="Genomic_DNA"/>
</dbReference>
<reference evidence="2 3" key="1">
    <citation type="submission" date="2016-10" db="EMBL/GenBank/DDBJ databases">
        <authorList>
            <person name="de Groot N.N."/>
        </authorList>
    </citation>
    <scope>NUCLEOTIDE SEQUENCE [LARGE SCALE GENOMIC DNA]</scope>
    <source>
        <strain evidence="2 3">MAR_2009_71</strain>
    </source>
</reference>
<proteinExistence type="predicted"/>
<evidence type="ECO:0000313" key="3">
    <source>
        <dbReference type="Proteomes" id="UP000183038"/>
    </source>
</evidence>
<keyword evidence="1" id="KW-0472">Membrane</keyword>
<name>A0A1H4JV67_9FLAO</name>
<sequence length="44" mass="4797">MITMNLPLVNWSNGVVMIAVFAGVCIALVGIVLSFMNTDKKKQE</sequence>
<dbReference type="Proteomes" id="UP000183038">
    <property type="component" value="Unassembled WGS sequence"/>
</dbReference>
<accession>A0A1H4JV67</accession>
<evidence type="ECO:0000313" key="2">
    <source>
        <dbReference type="EMBL" id="SEB50190.1"/>
    </source>
</evidence>
<keyword evidence="1" id="KW-1133">Transmembrane helix</keyword>
<gene>
    <name evidence="2" type="ORF">SAMN05192540_0599</name>
</gene>
<evidence type="ECO:0008006" key="4">
    <source>
        <dbReference type="Google" id="ProtNLM"/>
    </source>
</evidence>
<protein>
    <recommendedName>
        <fullName evidence="4">DUF3149 domain-containing protein</fullName>
    </recommendedName>
</protein>
<dbReference type="AlphaFoldDB" id="A0A1H4JV67"/>
<keyword evidence="1" id="KW-0812">Transmembrane</keyword>
<evidence type="ECO:0000256" key="1">
    <source>
        <dbReference type="SAM" id="Phobius"/>
    </source>
</evidence>
<feature type="transmembrane region" description="Helical" evidence="1">
    <location>
        <begin position="15"/>
        <end position="36"/>
    </location>
</feature>